<proteinExistence type="predicted"/>
<accession>A0A8J2NRI6</accession>
<protein>
    <submittedName>
        <fullName evidence="1">Uncharacterized protein</fullName>
    </submittedName>
</protein>
<dbReference type="AlphaFoldDB" id="A0A8J2NRI6"/>
<name>A0A8J2NRI6_9HEXA</name>
<evidence type="ECO:0000313" key="2">
    <source>
        <dbReference type="Proteomes" id="UP000708208"/>
    </source>
</evidence>
<organism evidence="1 2">
    <name type="scientific">Allacma fusca</name>
    <dbReference type="NCBI Taxonomy" id="39272"/>
    <lineage>
        <taxon>Eukaryota</taxon>
        <taxon>Metazoa</taxon>
        <taxon>Ecdysozoa</taxon>
        <taxon>Arthropoda</taxon>
        <taxon>Hexapoda</taxon>
        <taxon>Collembola</taxon>
        <taxon>Symphypleona</taxon>
        <taxon>Sminthuridae</taxon>
        <taxon>Allacma</taxon>
    </lineage>
</organism>
<gene>
    <name evidence="1" type="ORF">AFUS01_LOCUS1734</name>
</gene>
<feature type="non-terminal residue" evidence="1">
    <location>
        <position position="74"/>
    </location>
</feature>
<feature type="non-terminal residue" evidence="1">
    <location>
        <position position="1"/>
    </location>
</feature>
<dbReference type="Pfam" id="PF09777">
    <property type="entry name" value="OSTMP1"/>
    <property type="match status" value="1"/>
</dbReference>
<dbReference type="Proteomes" id="UP000708208">
    <property type="component" value="Unassembled WGS sequence"/>
</dbReference>
<reference evidence="1" key="1">
    <citation type="submission" date="2021-06" db="EMBL/GenBank/DDBJ databases">
        <authorList>
            <person name="Hodson N. C."/>
            <person name="Mongue J. A."/>
            <person name="Jaron S. K."/>
        </authorList>
    </citation>
    <scope>NUCLEOTIDE SEQUENCE</scope>
</reference>
<keyword evidence="2" id="KW-1185">Reference proteome</keyword>
<sequence length="74" mass="8740">HYLRVLETHQDFAATIDEKGNPCREYFTNLDRIEIVTDAYKYVHNLWARGKCDYCFRRNENGTIIPKSTEDAVN</sequence>
<comment type="caution">
    <text evidence="1">The sequence shown here is derived from an EMBL/GenBank/DDBJ whole genome shotgun (WGS) entry which is preliminary data.</text>
</comment>
<dbReference type="OrthoDB" id="8021850at2759"/>
<dbReference type="EMBL" id="CAJVCH010009733">
    <property type="protein sequence ID" value="CAG7667381.1"/>
    <property type="molecule type" value="Genomic_DNA"/>
</dbReference>
<evidence type="ECO:0000313" key="1">
    <source>
        <dbReference type="EMBL" id="CAG7667381.1"/>
    </source>
</evidence>
<dbReference type="InterPro" id="IPR019172">
    <property type="entry name" value="Osteopetrosis-assoc_TM_1"/>
</dbReference>